<dbReference type="InterPro" id="IPR000835">
    <property type="entry name" value="HTH_MarR-typ"/>
</dbReference>
<dbReference type="EMBL" id="CP046455">
    <property type="protein sequence ID" value="QGU07670.1"/>
    <property type="molecule type" value="Genomic_DNA"/>
</dbReference>
<dbReference type="KEGG" id="cok:COCCU_08730"/>
<keyword evidence="3" id="KW-1185">Reference proteome</keyword>
<sequence length="155" mass="17245">MHKASILLRQILVLNDAVEFHTRRCLNTNDTDLQAMQLLMYQGSMTPTELTGRLHLSAAATTTVIDRLVRREHAERVLHPDDRRRTLIRPVPSAAAEVMELILPMISESDAVIQSMSPAEQDAVVRYLEGVGDSMRSFIGDLQTRLAAEGPAAKK</sequence>
<dbReference type="GO" id="GO:0006950">
    <property type="term" value="P:response to stress"/>
    <property type="evidence" value="ECO:0007669"/>
    <property type="project" value="TreeGrafter"/>
</dbReference>
<dbReference type="PANTHER" id="PTHR33164">
    <property type="entry name" value="TRANSCRIPTIONAL REGULATOR, MARR FAMILY"/>
    <property type="match status" value="1"/>
</dbReference>
<evidence type="ECO:0000313" key="3">
    <source>
        <dbReference type="Proteomes" id="UP000424462"/>
    </source>
</evidence>
<dbReference type="Proteomes" id="UP000424462">
    <property type="component" value="Chromosome"/>
</dbReference>
<dbReference type="SUPFAM" id="SSF46785">
    <property type="entry name" value="Winged helix' DNA-binding domain"/>
    <property type="match status" value="1"/>
</dbReference>
<reference evidence="2 3" key="1">
    <citation type="submission" date="2019-11" db="EMBL/GenBank/DDBJ databases">
        <title>Complete genome sequence of Corynebacterium kalinowskii 1959, a novel Corynebacterium species isolated from soil of a small paddock in Vilsendorf, Germany.</title>
        <authorList>
            <person name="Schaffert L."/>
            <person name="Ruwe M."/>
            <person name="Milse J."/>
            <person name="Hanuschka K."/>
            <person name="Ortseifen V."/>
            <person name="Droste J."/>
            <person name="Brandt D."/>
            <person name="Schlueter L."/>
            <person name="Kutter Y."/>
            <person name="Vinke S."/>
            <person name="Viehoefer P."/>
            <person name="Jacob L."/>
            <person name="Luebke N.-C."/>
            <person name="Schulte-Berndt E."/>
            <person name="Hain C."/>
            <person name="Linder M."/>
            <person name="Schmidt P."/>
            <person name="Wollenschlaeger L."/>
            <person name="Luttermann T."/>
            <person name="Thieme E."/>
            <person name="Hassa J."/>
            <person name="Haak M."/>
            <person name="Wittchen M."/>
            <person name="Mentz A."/>
            <person name="Persicke M."/>
            <person name="Busche T."/>
            <person name="Ruckert C."/>
        </authorList>
    </citation>
    <scope>NUCLEOTIDE SEQUENCE [LARGE SCALE GENOMIC DNA]</scope>
    <source>
        <strain evidence="2 3">2039</strain>
    </source>
</reference>
<evidence type="ECO:0000313" key="2">
    <source>
        <dbReference type="EMBL" id="QGU07670.1"/>
    </source>
</evidence>
<dbReference type="Gene3D" id="1.10.10.10">
    <property type="entry name" value="Winged helix-like DNA-binding domain superfamily/Winged helix DNA-binding domain"/>
    <property type="match status" value="1"/>
</dbReference>
<dbReference type="InterPro" id="IPR036388">
    <property type="entry name" value="WH-like_DNA-bd_sf"/>
</dbReference>
<evidence type="ECO:0000259" key="1">
    <source>
        <dbReference type="SMART" id="SM00347"/>
    </source>
</evidence>
<dbReference type="InterPro" id="IPR036390">
    <property type="entry name" value="WH_DNA-bd_sf"/>
</dbReference>
<dbReference type="InterPro" id="IPR039422">
    <property type="entry name" value="MarR/SlyA-like"/>
</dbReference>
<dbReference type="PANTHER" id="PTHR33164:SF106">
    <property type="entry name" value="TRANSCRIPTIONAL REGULATORY PROTEIN"/>
    <property type="match status" value="1"/>
</dbReference>
<dbReference type="SMART" id="SM00347">
    <property type="entry name" value="HTH_MARR"/>
    <property type="match status" value="1"/>
</dbReference>
<protein>
    <submittedName>
        <fullName evidence="2">MarR family protein</fullName>
    </submittedName>
</protein>
<gene>
    <name evidence="2" type="ORF">COCCU_08730</name>
</gene>
<proteinExistence type="predicted"/>
<accession>A0A6B8WCC6</accession>
<dbReference type="AlphaFoldDB" id="A0A6B8WCC6"/>
<organism evidence="2 3">
    <name type="scientific">Corynebacterium occultum</name>
    <dbReference type="NCBI Taxonomy" id="2675219"/>
    <lineage>
        <taxon>Bacteria</taxon>
        <taxon>Bacillati</taxon>
        <taxon>Actinomycetota</taxon>
        <taxon>Actinomycetes</taxon>
        <taxon>Mycobacteriales</taxon>
        <taxon>Corynebacteriaceae</taxon>
        <taxon>Corynebacterium</taxon>
    </lineage>
</organism>
<feature type="domain" description="HTH marR-type" evidence="1">
    <location>
        <begin position="21"/>
        <end position="121"/>
    </location>
</feature>
<dbReference type="RefSeq" id="WP_156231136.1">
    <property type="nucleotide sequence ID" value="NZ_CP046455.1"/>
</dbReference>
<dbReference type="Pfam" id="PF01047">
    <property type="entry name" value="MarR"/>
    <property type="match status" value="1"/>
</dbReference>
<name>A0A6B8WCC6_9CORY</name>
<dbReference type="GO" id="GO:0003700">
    <property type="term" value="F:DNA-binding transcription factor activity"/>
    <property type="evidence" value="ECO:0007669"/>
    <property type="project" value="InterPro"/>
</dbReference>